<keyword evidence="4" id="KW-0472">Membrane</keyword>
<dbReference type="RefSeq" id="WP_013445810.1">
    <property type="nucleotide sequence ID" value="NC_014734.1"/>
</dbReference>
<reference key="1">
    <citation type="submission" date="2010-11" db="EMBL/GenBank/DDBJ databases">
        <title>The complete genome of Paludibacter propionicigenes DSM 17365.</title>
        <authorList>
            <consortium name="US DOE Joint Genome Institute (JGI-PGF)"/>
            <person name="Lucas S."/>
            <person name="Copeland A."/>
            <person name="Lapidus A."/>
            <person name="Bruce D."/>
            <person name="Goodwin L."/>
            <person name="Pitluck S."/>
            <person name="Kyrpides N."/>
            <person name="Mavromatis K."/>
            <person name="Ivanova N."/>
            <person name="Munk A.C."/>
            <person name="Brettin T."/>
            <person name="Detter J.C."/>
            <person name="Han C."/>
            <person name="Tapia R."/>
            <person name="Land M."/>
            <person name="Hauser L."/>
            <person name="Markowitz V."/>
            <person name="Cheng J.-F."/>
            <person name="Hugenholtz P."/>
            <person name="Woyke T."/>
            <person name="Wu D."/>
            <person name="Gronow S."/>
            <person name="Wellnitz S."/>
            <person name="Brambilla E."/>
            <person name="Klenk H.-P."/>
            <person name="Eisen J.A."/>
        </authorList>
    </citation>
    <scope>NUCLEOTIDE SEQUENCE</scope>
    <source>
        <strain>WB4</strain>
    </source>
</reference>
<feature type="domain" description="Calcineurin-like phosphoesterase" evidence="6">
    <location>
        <begin position="45"/>
        <end position="190"/>
    </location>
</feature>
<evidence type="ECO:0000256" key="5">
    <source>
        <dbReference type="ARBA" id="ARBA00023211"/>
    </source>
</evidence>
<dbReference type="AlphaFoldDB" id="E4T6U7"/>
<dbReference type="Gene3D" id="3.60.21.10">
    <property type="match status" value="1"/>
</dbReference>
<dbReference type="HOGENOM" id="CLU_038031_0_0_10"/>
<keyword evidence="8" id="KW-1185">Reference proteome</keyword>
<dbReference type="eggNOG" id="COG1409">
    <property type="taxonomic scope" value="Bacteria"/>
</dbReference>
<protein>
    <submittedName>
        <fullName evidence="7">Metallophosphoesterase</fullName>
    </submittedName>
</protein>
<gene>
    <name evidence="7" type="ordered locus">Palpr_2305</name>
</gene>
<keyword evidence="3" id="KW-0479">Metal-binding</keyword>
<evidence type="ECO:0000256" key="1">
    <source>
        <dbReference type="ARBA" id="ARBA00022475"/>
    </source>
</evidence>
<keyword evidence="1" id="KW-1003">Cell membrane</keyword>
<dbReference type="PANTHER" id="PTHR34990">
    <property type="entry name" value="UDP-2,3-DIACYLGLUCOSAMINE HYDROLASE-RELATED"/>
    <property type="match status" value="1"/>
</dbReference>
<evidence type="ECO:0000259" key="6">
    <source>
        <dbReference type="Pfam" id="PF00149"/>
    </source>
</evidence>
<evidence type="ECO:0000256" key="4">
    <source>
        <dbReference type="ARBA" id="ARBA00023136"/>
    </source>
</evidence>
<sequence length="440" mass="48177">MKNPAGISVLSFIVLFVTLFSACKDEQVDHTIGAFNNGGNERNMIVVMSDLHLGADLTYAECNKNLGSLEKLLKQIKASPNVKELVIAGDMLDEWFVPANVDTYQGKDQADFVKRIAATNKGVIDALNSIIGEKKIRVTYVPGNHDLTITAANVESILPGINQARDKEQGLGTYLPVDCSKIAIEHGHRYNFFCAPDPISNQDIAPGTILPPGYFYTRIAVLYVMQKPVTPADTPPVITKDPSATASQSLLYTYWYVWSKALASYPIANKFDEKIIVTNVNGFKGNYAVNDILPYQTTPGGAIDVKLYKGIQDSWIQRQALNHVAIPIPVGQAIAGSGKASEAELQAQNQYFLNPASDKRIVIFGHTHDPKIIASTNLTGQKCIYANSGTWIDHNGVAPTTMSFVVITPQNANASSQTYVKLYNFQNEVITPMAQDSIRY</sequence>
<proteinExistence type="predicted"/>
<dbReference type="STRING" id="694427.Palpr_2305"/>
<dbReference type="GO" id="GO:0008758">
    <property type="term" value="F:UDP-2,3-diacylglucosamine hydrolase activity"/>
    <property type="evidence" value="ECO:0007669"/>
    <property type="project" value="TreeGrafter"/>
</dbReference>
<accession>E4T6U7</accession>
<dbReference type="PROSITE" id="PS51257">
    <property type="entry name" value="PROKAR_LIPOPROTEIN"/>
    <property type="match status" value="1"/>
</dbReference>
<keyword evidence="5" id="KW-0464">Manganese</keyword>
<dbReference type="SUPFAM" id="SSF56300">
    <property type="entry name" value="Metallo-dependent phosphatases"/>
    <property type="match status" value="1"/>
</dbReference>
<dbReference type="InterPro" id="IPR029052">
    <property type="entry name" value="Metallo-depent_PP-like"/>
</dbReference>
<dbReference type="Proteomes" id="UP000008718">
    <property type="component" value="Chromosome"/>
</dbReference>
<evidence type="ECO:0000256" key="2">
    <source>
        <dbReference type="ARBA" id="ARBA00022519"/>
    </source>
</evidence>
<organism evidence="7 8">
    <name type="scientific">Paludibacter propionicigenes (strain DSM 17365 / JCM 13257 / WB4)</name>
    <dbReference type="NCBI Taxonomy" id="694427"/>
    <lineage>
        <taxon>Bacteria</taxon>
        <taxon>Pseudomonadati</taxon>
        <taxon>Bacteroidota</taxon>
        <taxon>Bacteroidia</taxon>
        <taxon>Bacteroidales</taxon>
        <taxon>Paludibacteraceae</taxon>
        <taxon>Paludibacter</taxon>
    </lineage>
</organism>
<reference evidence="7 8" key="2">
    <citation type="journal article" date="2011" name="Stand. Genomic Sci.">
        <title>Complete genome sequence of Paludibacter propionicigenes type strain (WB4).</title>
        <authorList>
            <person name="Gronow S."/>
            <person name="Munk C."/>
            <person name="Lapidus A."/>
            <person name="Nolan M."/>
            <person name="Lucas S."/>
            <person name="Hammon N."/>
            <person name="Deshpande S."/>
            <person name="Cheng J.F."/>
            <person name="Tapia R."/>
            <person name="Han C."/>
            <person name="Goodwin L."/>
            <person name="Pitluck S."/>
            <person name="Liolios K."/>
            <person name="Ivanova N."/>
            <person name="Mavromatis K."/>
            <person name="Mikhailova N."/>
            <person name="Pati A."/>
            <person name="Chen A."/>
            <person name="Palaniappan K."/>
            <person name="Land M."/>
            <person name="Hauser L."/>
            <person name="Chang Y.J."/>
            <person name="Jeffries C.D."/>
            <person name="Brambilla E."/>
            <person name="Rohde M."/>
            <person name="Goker M."/>
            <person name="Detter J.C."/>
            <person name="Woyke T."/>
            <person name="Bristow J."/>
            <person name="Eisen J.A."/>
            <person name="Markowitz V."/>
            <person name="Hugenholtz P."/>
            <person name="Kyrpides N.C."/>
            <person name="Klenk H.P."/>
        </authorList>
    </citation>
    <scope>NUCLEOTIDE SEQUENCE [LARGE SCALE GENOMIC DNA]</scope>
    <source>
        <strain evidence="8">DSM 17365 / JCM 13257 / WB4</strain>
    </source>
</reference>
<dbReference type="EMBL" id="CP002345">
    <property type="protein sequence ID" value="ADQ80441.1"/>
    <property type="molecule type" value="Genomic_DNA"/>
</dbReference>
<evidence type="ECO:0000313" key="8">
    <source>
        <dbReference type="Proteomes" id="UP000008718"/>
    </source>
</evidence>
<dbReference type="GO" id="GO:0016020">
    <property type="term" value="C:membrane"/>
    <property type="evidence" value="ECO:0007669"/>
    <property type="project" value="GOC"/>
</dbReference>
<keyword evidence="2" id="KW-0997">Cell inner membrane</keyword>
<dbReference type="Pfam" id="PF00149">
    <property type="entry name" value="Metallophos"/>
    <property type="match status" value="1"/>
</dbReference>
<evidence type="ECO:0000313" key="7">
    <source>
        <dbReference type="EMBL" id="ADQ80441.1"/>
    </source>
</evidence>
<dbReference type="KEGG" id="ppn:Palpr_2305"/>
<dbReference type="InterPro" id="IPR004843">
    <property type="entry name" value="Calcineurin-like_PHP"/>
</dbReference>
<dbReference type="OrthoDB" id="932843at2"/>
<dbReference type="InterPro" id="IPR043461">
    <property type="entry name" value="LpxH-like"/>
</dbReference>
<evidence type="ECO:0000256" key="3">
    <source>
        <dbReference type="ARBA" id="ARBA00022723"/>
    </source>
</evidence>
<dbReference type="GO" id="GO:0046872">
    <property type="term" value="F:metal ion binding"/>
    <property type="evidence" value="ECO:0007669"/>
    <property type="project" value="UniProtKB-KW"/>
</dbReference>
<dbReference type="GO" id="GO:0009245">
    <property type="term" value="P:lipid A biosynthetic process"/>
    <property type="evidence" value="ECO:0007669"/>
    <property type="project" value="TreeGrafter"/>
</dbReference>
<name>E4T6U7_PALPW</name>